<reference evidence="2 3" key="1">
    <citation type="journal article" date="2012" name="J. Bacteriol.">
        <title>Genome sequence of the human- and animal-pathogenic strain Nocardia cyriacigeorgica GUH-2.</title>
        <authorList>
            <person name="Zoropogui A."/>
            <person name="Pujic P."/>
            <person name="Normand P."/>
            <person name="Barbe V."/>
            <person name="Beaman B."/>
            <person name="Beaman L."/>
            <person name="Boiron P."/>
            <person name="Colinon C."/>
            <person name="Deredjian A."/>
            <person name="Graindorge A."/>
            <person name="Mangenot S."/>
            <person name="Nazaret S."/>
            <person name="Neto M."/>
            <person name="Petit S."/>
            <person name="Roche D."/>
            <person name="Vallenet D."/>
            <person name="Rodriguez-Nava V."/>
            <person name="Richard Y."/>
            <person name="Cournoyer B."/>
            <person name="Blaha D."/>
        </authorList>
    </citation>
    <scope>NUCLEOTIDE SEQUENCE [LARGE SCALE GENOMIC DNA]</scope>
    <source>
        <strain evidence="2 3">GUH-2</strain>
    </source>
</reference>
<keyword evidence="3" id="KW-1185">Reference proteome</keyword>
<name>H6RA81_NOCCG</name>
<dbReference type="STRING" id="1127134.NOCYR_2920"/>
<dbReference type="AlphaFoldDB" id="H6RA81"/>
<evidence type="ECO:0000313" key="3">
    <source>
        <dbReference type="Proteomes" id="UP000008190"/>
    </source>
</evidence>
<dbReference type="EMBL" id="FO082843">
    <property type="protein sequence ID" value="CCF63689.1"/>
    <property type="molecule type" value="Genomic_DNA"/>
</dbReference>
<accession>H6RA81</accession>
<dbReference type="KEGG" id="ncy:NOCYR_2920"/>
<dbReference type="HOGENOM" id="CLU_3027743_0_0_11"/>
<gene>
    <name evidence="2" type="ordered locus">NOCYR_2920</name>
</gene>
<evidence type="ECO:0000313" key="2">
    <source>
        <dbReference type="EMBL" id="CCF63689.1"/>
    </source>
</evidence>
<protein>
    <submittedName>
        <fullName evidence="2">Uncharacterized protein</fullName>
    </submittedName>
</protein>
<sequence>MSGFPSHANHDGTPRWALTGTATSTGGQWEPTGFHLADYRSEASLSCLFFHSGRS</sequence>
<feature type="region of interest" description="Disordered" evidence="1">
    <location>
        <begin position="1"/>
        <end position="29"/>
    </location>
</feature>
<proteinExistence type="predicted"/>
<organism evidence="2 3">
    <name type="scientific">Nocardia cyriacigeorgica (strain GUH-2)</name>
    <dbReference type="NCBI Taxonomy" id="1127134"/>
    <lineage>
        <taxon>Bacteria</taxon>
        <taxon>Bacillati</taxon>
        <taxon>Actinomycetota</taxon>
        <taxon>Actinomycetes</taxon>
        <taxon>Mycobacteriales</taxon>
        <taxon>Nocardiaceae</taxon>
        <taxon>Nocardia</taxon>
    </lineage>
</organism>
<dbReference type="Proteomes" id="UP000008190">
    <property type="component" value="Chromosome"/>
</dbReference>
<evidence type="ECO:0000256" key="1">
    <source>
        <dbReference type="SAM" id="MobiDB-lite"/>
    </source>
</evidence>